<evidence type="ECO:0000256" key="1">
    <source>
        <dbReference type="SAM" id="SignalP"/>
    </source>
</evidence>
<dbReference type="Pfam" id="PF11306">
    <property type="entry name" value="DUF3108"/>
    <property type="match status" value="1"/>
</dbReference>
<dbReference type="OrthoDB" id="7630463at2"/>
<evidence type="ECO:0008006" key="4">
    <source>
        <dbReference type="Google" id="ProtNLM"/>
    </source>
</evidence>
<dbReference type="AlphaFoldDB" id="Q0AKT9"/>
<dbReference type="InterPro" id="IPR021457">
    <property type="entry name" value="DUF3108"/>
</dbReference>
<dbReference type="EMBL" id="CP000449">
    <property type="protein sequence ID" value="ABI67104.1"/>
    <property type="molecule type" value="Genomic_DNA"/>
</dbReference>
<dbReference type="KEGG" id="mmr:Mmar10_2823"/>
<organism evidence="2 3">
    <name type="scientific">Maricaulis maris (strain MCS10)</name>
    <name type="common">Caulobacter maris</name>
    <dbReference type="NCBI Taxonomy" id="394221"/>
    <lineage>
        <taxon>Bacteria</taxon>
        <taxon>Pseudomonadati</taxon>
        <taxon>Pseudomonadota</taxon>
        <taxon>Alphaproteobacteria</taxon>
        <taxon>Maricaulales</taxon>
        <taxon>Maricaulaceae</taxon>
        <taxon>Maricaulis</taxon>
    </lineage>
</organism>
<accession>Q0AKT9</accession>
<evidence type="ECO:0000313" key="2">
    <source>
        <dbReference type="EMBL" id="ABI67104.1"/>
    </source>
</evidence>
<keyword evidence="3" id="KW-1185">Reference proteome</keyword>
<dbReference type="STRING" id="394221.Mmar10_2823"/>
<dbReference type="Proteomes" id="UP000001964">
    <property type="component" value="Chromosome"/>
</dbReference>
<dbReference type="eggNOG" id="ENOG502ZEMW">
    <property type="taxonomic scope" value="Bacteria"/>
</dbReference>
<keyword evidence="1" id="KW-0732">Signal</keyword>
<name>Q0AKT9_MARMM</name>
<evidence type="ECO:0000313" key="3">
    <source>
        <dbReference type="Proteomes" id="UP000001964"/>
    </source>
</evidence>
<proteinExistence type="predicted"/>
<protein>
    <recommendedName>
        <fullName evidence="4">DUF3108 domain-containing protein</fullName>
    </recommendedName>
</protein>
<reference evidence="2 3" key="1">
    <citation type="submission" date="2006-08" db="EMBL/GenBank/DDBJ databases">
        <title>Complete sequence of Maricaulis maris MCS10.</title>
        <authorList>
            <consortium name="US DOE Joint Genome Institute"/>
            <person name="Copeland A."/>
            <person name="Lucas S."/>
            <person name="Lapidus A."/>
            <person name="Barry K."/>
            <person name="Detter J.C."/>
            <person name="Glavina del Rio T."/>
            <person name="Hammon N."/>
            <person name="Israni S."/>
            <person name="Dalin E."/>
            <person name="Tice H."/>
            <person name="Pitluck S."/>
            <person name="Saunders E."/>
            <person name="Brettin T."/>
            <person name="Bruce D."/>
            <person name="Han C."/>
            <person name="Tapia R."/>
            <person name="Gilna P."/>
            <person name="Schmutz J."/>
            <person name="Larimer F."/>
            <person name="Land M."/>
            <person name="Hauser L."/>
            <person name="Kyrpides N."/>
            <person name="Mikhailova N."/>
            <person name="Viollier P."/>
            <person name="Stephens C."/>
            <person name="Richardson P."/>
        </authorList>
    </citation>
    <scope>NUCLEOTIDE SEQUENCE [LARGE SCALE GENOMIC DNA]</scope>
    <source>
        <strain evidence="2 3">MCS10</strain>
    </source>
</reference>
<sequence length="250" mass="27282" precursor="true">MKNLCLAAVFAASFIAMPAAAQDEGWRSRLDRDALATGEIYLELQYEGQADGFMRFGWHADGDEIAIYDRTMWASREIYETQEARVRLADLEPVSVDIRFHQGGHYFVIDGDFEPGRATGRTRVVRPGQEAVNHAIDTPLPDGAILRASFFILAAALPMEIGDEVSFRWYAPLGNSTAEVTLSAVEAVQVETPAGTFATHRIEQRGGTPANDIFIDRETGRIVRIDIGGQPMRFVAPVLVGAASGAGPNN</sequence>
<feature type="signal peptide" evidence="1">
    <location>
        <begin position="1"/>
        <end position="21"/>
    </location>
</feature>
<feature type="chain" id="PRO_5004168102" description="DUF3108 domain-containing protein" evidence="1">
    <location>
        <begin position="22"/>
        <end position="250"/>
    </location>
</feature>
<gene>
    <name evidence="2" type="ordered locus">Mmar10_2823</name>
</gene>
<dbReference type="HOGENOM" id="CLU_1128017_0_0_5"/>